<dbReference type="SUPFAM" id="SSF52540">
    <property type="entry name" value="P-loop containing nucleoside triphosphate hydrolases"/>
    <property type="match status" value="1"/>
</dbReference>
<keyword evidence="6" id="KW-1185">Reference proteome</keyword>
<evidence type="ECO:0000256" key="1">
    <source>
        <dbReference type="ARBA" id="ARBA00022679"/>
    </source>
</evidence>
<gene>
    <name evidence="5" type="ORF">Zmor_015857</name>
</gene>
<dbReference type="PANTHER" id="PTHR23359">
    <property type="entry name" value="NUCLEOTIDE KINASE"/>
    <property type="match status" value="1"/>
</dbReference>
<dbReference type="Proteomes" id="UP001168821">
    <property type="component" value="Unassembled WGS sequence"/>
</dbReference>
<organism evidence="5 6">
    <name type="scientific">Zophobas morio</name>
    <dbReference type="NCBI Taxonomy" id="2755281"/>
    <lineage>
        <taxon>Eukaryota</taxon>
        <taxon>Metazoa</taxon>
        <taxon>Ecdysozoa</taxon>
        <taxon>Arthropoda</taxon>
        <taxon>Hexapoda</taxon>
        <taxon>Insecta</taxon>
        <taxon>Pterygota</taxon>
        <taxon>Neoptera</taxon>
        <taxon>Endopterygota</taxon>
        <taxon>Coleoptera</taxon>
        <taxon>Polyphaga</taxon>
        <taxon>Cucujiformia</taxon>
        <taxon>Tenebrionidae</taxon>
        <taxon>Zophobas</taxon>
    </lineage>
</organism>
<dbReference type="AlphaFoldDB" id="A0AA38IKX4"/>
<evidence type="ECO:0000256" key="4">
    <source>
        <dbReference type="RuleBase" id="RU003330"/>
    </source>
</evidence>
<evidence type="ECO:0000256" key="2">
    <source>
        <dbReference type="ARBA" id="ARBA00022741"/>
    </source>
</evidence>
<dbReference type="CDD" id="cd01428">
    <property type="entry name" value="ADK"/>
    <property type="match status" value="1"/>
</dbReference>
<evidence type="ECO:0000313" key="6">
    <source>
        <dbReference type="Proteomes" id="UP001168821"/>
    </source>
</evidence>
<sequence>MVDPHKLEKPNIDVPVIWVIGGPGSGKGTQCEQIAIKYGLEHISVGKLLRDEVENGSCKGAKLKHIMDRGELVPNEVVIDMLKTEMLNRLCNAKGFLIDGYPRQKEQGILFQEKIAAPTTVLYLELSNNTMLERLRKRALSSTRSDDNEETMQRRITTFNQENNQILAQFAYKVKKIDAERHIEAIFKEISDFLDTEPC</sequence>
<dbReference type="GO" id="GO:0006139">
    <property type="term" value="P:nucleobase-containing compound metabolic process"/>
    <property type="evidence" value="ECO:0007669"/>
    <property type="project" value="InterPro"/>
</dbReference>
<protein>
    <recommendedName>
        <fullName evidence="7">Adenylate kinase isoenzyme 1</fullName>
    </recommendedName>
</protein>
<dbReference type="EMBL" id="JALNTZ010000004">
    <property type="protein sequence ID" value="KAJ3656809.1"/>
    <property type="molecule type" value="Genomic_DNA"/>
</dbReference>
<reference evidence="5" key="1">
    <citation type="journal article" date="2023" name="G3 (Bethesda)">
        <title>Whole genome assemblies of Zophobas morio and Tenebrio molitor.</title>
        <authorList>
            <person name="Kaur S."/>
            <person name="Stinson S.A."/>
            <person name="diCenzo G.C."/>
        </authorList>
    </citation>
    <scope>NUCLEOTIDE SEQUENCE</scope>
    <source>
        <strain evidence="5">QUZm001</strain>
    </source>
</reference>
<dbReference type="PRINTS" id="PR00094">
    <property type="entry name" value="ADENYLTKNASE"/>
</dbReference>
<dbReference type="PROSITE" id="PS00113">
    <property type="entry name" value="ADENYLATE_KINASE"/>
    <property type="match status" value="1"/>
</dbReference>
<dbReference type="InterPro" id="IPR000850">
    <property type="entry name" value="Adenylat/UMP-CMP_kin"/>
</dbReference>
<evidence type="ECO:0000256" key="3">
    <source>
        <dbReference type="ARBA" id="ARBA00022777"/>
    </source>
</evidence>
<keyword evidence="3 4" id="KW-0418">Kinase</keyword>
<comment type="similarity">
    <text evidence="4">Belongs to the adenylate kinase family.</text>
</comment>
<evidence type="ECO:0000313" key="5">
    <source>
        <dbReference type="EMBL" id="KAJ3656809.1"/>
    </source>
</evidence>
<dbReference type="InterPro" id="IPR033690">
    <property type="entry name" value="Adenylat_kinase_CS"/>
</dbReference>
<dbReference type="InterPro" id="IPR027417">
    <property type="entry name" value="P-loop_NTPase"/>
</dbReference>
<keyword evidence="2" id="KW-0547">Nucleotide-binding</keyword>
<dbReference type="GO" id="GO:0005524">
    <property type="term" value="F:ATP binding"/>
    <property type="evidence" value="ECO:0007669"/>
    <property type="project" value="InterPro"/>
</dbReference>
<evidence type="ECO:0008006" key="7">
    <source>
        <dbReference type="Google" id="ProtNLM"/>
    </source>
</evidence>
<accession>A0AA38IKX4</accession>
<comment type="caution">
    <text evidence="5">The sequence shown here is derived from an EMBL/GenBank/DDBJ whole genome shotgun (WGS) entry which is preliminary data.</text>
</comment>
<proteinExistence type="inferred from homology"/>
<keyword evidence="1 4" id="KW-0808">Transferase</keyword>
<dbReference type="Pfam" id="PF00406">
    <property type="entry name" value="ADK"/>
    <property type="match status" value="1"/>
</dbReference>
<dbReference type="GO" id="GO:0019205">
    <property type="term" value="F:nucleobase-containing compound kinase activity"/>
    <property type="evidence" value="ECO:0007669"/>
    <property type="project" value="InterPro"/>
</dbReference>
<dbReference type="Gene3D" id="3.40.50.300">
    <property type="entry name" value="P-loop containing nucleotide triphosphate hydrolases"/>
    <property type="match status" value="1"/>
</dbReference>
<name>A0AA38IKX4_9CUCU</name>
<dbReference type="HAMAP" id="MF_00235">
    <property type="entry name" value="Adenylate_kinase_Adk"/>
    <property type="match status" value="1"/>
</dbReference>